<dbReference type="EMBL" id="PQGG01000040">
    <property type="protein sequence ID" value="POP51413.1"/>
    <property type="molecule type" value="Genomic_DNA"/>
</dbReference>
<evidence type="ECO:0000313" key="5">
    <source>
        <dbReference type="Proteomes" id="UP000274695"/>
    </source>
</evidence>
<name>A0A2S4HBQ7_9GAMM</name>
<proteinExistence type="predicted"/>
<evidence type="ECO:0000313" key="2">
    <source>
        <dbReference type="EMBL" id="POP51413.1"/>
    </source>
</evidence>
<reference evidence="3 5" key="2">
    <citation type="submission" date="2018-10" db="EMBL/GenBank/DDBJ databases">
        <title>Draft genome sequence of Zhongshania sp. DSW25-10.</title>
        <authorList>
            <person name="Oh J."/>
        </authorList>
    </citation>
    <scope>NUCLEOTIDE SEQUENCE [LARGE SCALE GENOMIC DNA]</scope>
    <source>
        <strain evidence="3 5">DSW25-10</strain>
    </source>
</reference>
<dbReference type="Proteomes" id="UP000274695">
    <property type="component" value="Unassembled WGS sequence"/>
</dbReference>
<reference evidence="2" key="1">
    <citation type="submission" date="2018-01" db="EMBL/GenBank/DDBJ databases">
        <authorList>
            <person name="Yu X.-D."/>
        </authorList>
    </citation>
    <scope>NUCLEOTIDE SEQUENCE</scope>
    <source>
        <strain evidence="2">ZX-21</strain>
    </source>
</reference>
<evidence type="ECO:0000256" key="1">
    <source>
        <dbReference type="SAM" id="Phobius"/>
    </source>
</evidence>
<evidence type="ECO:0000313" key="4">
    <source>
        <dbReference type="Proteomes" id="UP000237222"/>
    </source>
</evidence>
<dbReference type="EMBL" id="RHGB01000007">
    <property type="protein sequence ID" value="RNL64736.1"/>
    <property type="molecule type" value="Genomic_DNA"/>
</dbReference>
<accession>A0A2S4HBQ7</accession>
<feature type="transmembrane region" description="Helical" evidence="1">
    <location>
        <begin position="38"/>
        <end position="62"/>
    </location>
</feature>
<keyword evidence="1" id="KW-0472">Membrane</keyword>
<evidence type="ECO:0000313" key="3">
    <source>
        <dbReference type="EMBL" id="RNL64736.1"/>
    </source>
</evidence>
<dbReference type="Proteomes" id="UP000237222">
    <property type="component" value="Unassembled WGS sequence"/>
</dbReference>
<feature type="transmembrane region" description="Helical" evidence="1">
    <location>
        <begin position="6"/>
        <end position="26"/>
    </location>
</feature>
<dbReference type="AlphaFoldDB" id="A0A2S4HBQ7"/>
<organism evidence="2 4">
    <name type="scientific">Zhongshania marina</name>
    <dbReference type="NCBI Taxonomy" id="2304603"/>
    <lineage>
        <taxon>Bacteria</taxon>
        <taxon>Pseudomonadati</taxon>
        <taxon>Pseudomonadota</taxon>
        <taxon>Gammaproteobacteria</taxon>
        <taxon>Cellvibrionales</taxon>
        <taxon>Spongiibacteraceae</taxon>
        <taxon>Zhongshania</taxon>
    </lineage>
</organism>
<protein>
    <submittedName>
        <fullName evidence="2">Uncharacterized protein</fullName>
    </submittedName>
</protein>
<keyword evidence="1" id="KW-0812">Transmembrane</keyword>
<comment type="caution">
    <text evidence="2">The sequence shown here is derived from an EMBL/GenBank/DDBJ whole genome shotgun (WGS) entry which is preliminary data.</text>
</comment>
<keyword evidence="1" id="KW-1133">Transmembrane helix</keyword>
<sequence length="63" mass="7077">MIVIFVRLVSFSVFKFLKIILVDVLMCFKTGAITQTCLYVLGSVTVFMFCYLELVGCVGEVLD</sequence>
<keyword evidence="5" id="KW-1185">Reference proteome</keyword>
<gene>
    <name evidence="2" type="ORF">C0068_17405</name>
    <name evidence="3" type="ORF">D0911_08195</name>
</gene>